<dbReference type="Pfam" id="PF14322">
    <property type="entry name" value="SusD-like_3"/>
    <property type="match status" value="1"/>
</dbReference>
<dbReference type="STRING" id="470826.SAMN04488027_10120"/>
<evidence type="ECO:0000256" key="5">
    <source>
        <dbReference type="ARBA" id="ARBA00023237"/>
    </source>
</evidence>
<evidence type="ECO:0000259" key="8">
    <source>
        <dbReference type="Pfam" id="PF14322"/>
    </source>
</evidence>
<comment type="similarity">
    <text evidence="2">Belongs to the SusD family.</text>
</comment>
<dbReference type="InterPro" id="IPR012944">
    <property type="entry name" value="SusD_RagB_dom"/>
</dbReference>
<keyword evidence="3 6" id="KW-0732">Signal</keyword>
<evidence type="ECO:0000256" key="6">
    <source>
        <dbReference type="SAM" id="SignalP"/>
    </source>
</evidence>
<dbReference type="PROSITE" id="PS51257">
    <property type="entry name" value="PROKAR_LIPOPROTEIN"/>
    <property type="match status" value="1"/>
</dbReference>
<evidence type="ECO:0000313" key="9">
    <source>
        <dbReference type="EMBL" id="SDG38056.1"/>
    </source>
</evidence>
<keyword evidence="5" id="KW-0998">Cell outer membrane</keyword>
<dbReference type="EMBL" id="FNCW01000001">
    <property type="protein sequence ID" value="SDG38056.1"/>
    <property type="molecule type" value="Genomic_DNA"/>
</dbReference>
<organism evidence="9 10">
    <name type="scientific">Psychroflexus sediminis</name>
    <dbReference type="NCBI Taxonomy" id="470826"/>
    <lineage>
        <taxon>Bacteria</taxon>
        <taxon>Pseudomonadati</taxon>
        <taxon>Bacteroidota</taxon>
        <taxon>Flavobacteriia</taxon>
        <taxon>Flavobacteriales</taxon>
        <taxon>Flavobacteriaceae</taxon>
        <taxon>Psychroflexus</taxon>
    </lineage>
</organism>
<dbReference type="AlphaFoldDB" id="A0A1G7TRW5"/>
<feature type="domain" description="RagB/SusD" evidence="7">
    <location>
        <begin position="346"/>
        <end position="470"/>
    </location>
</feature>
<dbReference type="SUPFAM" id="SSF48452">
    <property type="entry name" value="TPR-like"/>
    <property type="match status" value="1"/>
</dbReference>
<dbReference type="InterPro" id="IPR033985">
    <property type="entry name" value="SusD-like_N"/>
</dbReference>
<protein>
    <submittedName>
        <fullName evidence="9">Starch-binding associating with outer membrane</fullName>
    </submittedName>
</protein>
<evidence type="ECO:0000256" key="1">
    <source>
        <dbReference type="ARBA" id="ARBA00004442"/>
    </source>
</evidence>
<comment type="subcellular location">
    <subcellularLocation>
        <location evidence="1">Cell outer membrane</location>
    </subcellularLocation>
</comment>
<reference evidence="9 10" key="1">
    <citation type="submission" date="2016-10" db="EMBL/GenBank/DDBJ databases">
        <authorList>
            <person name="de Groot N.N."/>
        </authorList>
    </citation>
    <scope>NUCLEOTIDE SEQUENCE [LARGE SCALE GENOMIC DNA]</scope>
    <source>
        <strain evidence="9 10">DSM 19803</strain>
    </source>
</reference>
<dbReference type="InterPro" id="IPR011990">
    <property type="entry name" value="TPR-like_helical_dom_sf"/>
</dbReference>
<name>A0A1G7TRW5_9FLAO</name>
<feature type="domain" description="SusD-like N-terminal" evidence="8">
    <location>
        <begin position="23"/>
        <end position="218"/>
    </location>
</feature>
<evidence type="ECO:0000313" key="10">
    <source>
        <dbReference type="Proteomes" id="UP000199296"/>
    </source>
</evidence>
<evidence type="ECO:0000256" key="4">
    <source>
        <dbReference type="ARBA" id="ARBA00023136"/>
    </source>
</evidence>
<dbReference type="CDD" id="cd08977">
    <property type="entry name" value="SusD"/>
    <property type="match status" value="1"/>
</dbReference>
<dbReference type="RefSeq" id="WP_394330523.1">
    <property type="nucleotide sequence ID" value="NZ_FNCW01000001.1"/>
</dbReference>
<dbReference type="Pfam" id="PF07980">
    <property type="entry name" value="SusD_RagB"/>
    <property type="match status" value="1"/>
</dbReference>
<keyword evidence="4" id="KW-0472">Membrane</keyword>
<feature type="chain" id="PRO_5011614837" evidence="6">
    <location>
        <begin position="22"/>
        <end position="495"/>
    </location>
</feature>
<dbReference type="Gene3D" id="1.25.40.390">
    <property type="match status" value="1"/>
</dbReference>
<dbReference type="Proteomes" id="UP000199296">
    <property type="component" value="Unassembled WGS sequence"/>
</dbReference>
<evidence type="ECO:0000259" key="7">
    <source>
        <dbReference type="Pfam" id="PF07980"/>
    </source>
</evidence>
<proteinExistence type="inferred from homology"/>
<keyword evidence="10" id="KW-1185">Reference proteome</keyword>
<evidence type="ECO:0000256" key="3">
    <source>
        <dbReference type="ARBA" id="ARBA00022729"/>
    </source>
</evidence>
<sequence length="495" mass="55132">MSTLYRNLFMACVALSLLSCADDFVEEQPPYQLTSETFFETAEDFQAALIGAYDPLQATYVNVILGEIASDNTHAGGESATDVVGWQQVDKMEHTPVNDNIDDVWDFNFAGVYRASYIIENKDNIDFDGKSQIIAEARFLRAYFNFELVKWFGAIPIKPEGRFELGEETSIPRSPVEDVYTYIENDLNLAIADMSLEPPQVGRASKASAQALLGKVHLYQDEFILAAPVLNEVINSGQFHLYGTEGDEEFLNLFEFNAENSAESVFEVQYTGAEGAGFGCLQCSEGNVMVGFSGVRGYSGPVYESGFGFNLPTQEAYDAFESNDLRRELSILDIEAWVDETGASYTIGNQDPRTGHTGYYNKKYLPRKNDNLGDANLTQPNNYRAIRYADVLLMAAEALNRGNIDDALALDYVNQVRVRAGLSEVDISGSQLTEEIFEQRRLELIGEGHRFFDLVRTGRAAEAIQGFTAPKNNVFPIPLEEIQFSQGNWSQNTGY</sequence>
<gene>
    <name evidence="9" type="ORF">SAMN04488027_10120</name>
</gene>
<accession>A0A1G7TRW5</accession>
<evidence type="ECO:0000256" key="2">
    <source>
        <dbReference type="ARBA" id="ARBA00006275"/>
    </source>
</evidence>
<dbReference type="GO" id="GO:0009279">
    <property type="term" value="C:cell outer membrane"/>
    <property type="evidence" value="ECO:0007669"/>
    <property type="project" value="UniProtKB-SubCell"/>
</dbReference>
<feature type="signal peptide" evidence="6">
    <location>
        <begin position="1"/>
        <end position="21"/>
    </location>
</feature>